<protein>
    <submittedName>
        <fullName evidence="5">Restriction endonuclease subunit S</fullName>
    </submittedName>
</protein>
<accession>A0ABR9BPP5</accession>
<keyword evidence="3" id="KW-0238">DNA-binding</keyword>
<keyword evidence="5" id="KW-0378">Hydrolase</keyword>
<dbReference type="GO" id="GO:0004519">
    <property type="term" value="F:endonuclease activity"/>
    <property type="evidence" value="ECO:0007669"/>
    <property type="project" value="UniProtKB-KW"/>
</dbReference>
<dbReference type="InterPro" id="IPR052021">
    <property type="entry name" value="Type-I_RS_S_subunit"/>
</dbReference>
<comment type="similarity">
    <text evidence="1">Belongs to the type-I restriction system S methylase family.</text>
</comment>
<name>A0ABR9BPP5_9GAMM</name>
<evidence type="ECO:0000259" key="4">
    <source>
        <dbReference type="Pfam" id="PF01420"/>
    </source>
</evidence>
<keyword evidence="5" id="KW-0255">Endonuclease</keyword>
<dbReference type="EMBL" id="JACYTP010000012">
    <property type="protein sequence ID" value="MBD8514286.1"/>
    <property type="molecule type" value="Genomic_DNA"/>
</dbReference>
<gene>
    <name evidence="5" type="ORF">IFO68_16505</name>
</gene>
<dbReference type="Gene3D" id="3.90.220.20">
    <property type="entry name" value="DNA methylase specificity domains"/>
    <property type="match status" value="1"/>
</dbReference>
<dbReference type="InterPro" id="IPR044946">
    <property type="entry name" value="Restrct_endonuc_typeI_TRD_sf"/>
</dbReference>
<dbReference type="InterPro" id="IPR000055">
    <property type="entry name" value="Restrct_endonuc_typeI_TRD"/>
</dbReference>
<comment type="caution">
    <text evidence="5">The sequence shown here is derived from an EMBL/GenBank/DDBJ whole genome shotgun (WGS) entry which is preliminary data.</text>
</comment>
<dbReference type="Pfam" id="PF01420">
    <property type="entry name" value="Methylase_S"/>
    <property type="match status" value="1"/>
</dbReference>
<keyword evidence="2" id="KW-0680">Restriction system</keyword>
<dbReference type="PANTHER" id="PTHR30408:SF12">
    <property type="entry name" value="TYPE I RESTRICTION ENZYME MJAVIII SPECIFICITY SUBUNIT"/>
    <property type="match status" value="1"/>
</dbReference>
<evidence type="ECO:0000256" key="2">
    <source>
        <dbReference type="ARBA" id="ARBA00022747"/>
    </source>
</evidence>
<evidence type="ECO:0000256" key="3">
    <source>
        <dbReference type="ARBA" id="ARBA00023125"/>
    </source>
</evidence>
<keyword evidence="6" id="KW-1185">Reference proteome</keyword>
<sequence length="198" mass="21837">MKLSAIAAVNAGYPFRGKIPEVTGSAVVAVQMKDVSQTEGIRWSDCLETELTGKREPNYLSIGDILVAARGSHNYAVQVNQALAATGKLAVAAPHFFVISLKKKDILPEFIVWLLNQAPAQRYFEQNAEGTLTKSIRRSVLEDTPVVIPPLAKQRAIIAVANTLREEQRLIQKLVSNGERMMNTIAKDLFENKEVAHE</sequence>
<dbReference type="RefSeq" id="WP_192016941.1">
    <property type="nucleotide sequence ID" value="NZ_JACYTP010000012.1"/>
</dbReference>
<evidence type="ECO:0000256" key="1">
    <source>
        <dbReference type="ARBA" id="ARBA00010923"/>
    </source>
</evidence>
<proteinExistence type="inferred from homology"/>
<dbReference type="SUPFAM" id="SSF116734">
    <property type="entry name" value="DNA methylase specificity domain"/>
    <property type="match status" value="1"/>
</dbReference>
<organism evidence="5 6">
    <name type="scientific">Photobacterium arenosum</name>
    <dbReference type="NCBI Taxonomy" id="2774143"/>
    <lineage>
        <taxon>Bacteria</taxon>
        <taxon>Pseudomonadati</taxon>
        <taxon>Pseudomonadota</taxon>
        <taxon>Gammaproteobacteria</taxon>
        <taxon>Vibrionales</taxon>
        <taxon>Vibrionaceae</taxon>
        <taxon>Photobacterium</taxon>
    </lineage>
</organism>
<evidence type="ECO:0000313" key="6">
    <source>
        <dbReference type="Proteomes" id="UP000649768"/>
    </source>
</evidence>
<dbReference type="Proteomes" id="UP000649768">
    <property type="component" value="Unassembled WGS sequence"/>
</dbReference>
<evidence type="ECO:0000313" key="5">
    <source>
        <dbReference type="EMBL" id="MBD8514286.1"/>
    </source>
</evidence>
<reference evidence="5 6" key="1">
    <citation type="submission" date="2020-09" db="EMBL/GenBank/DDBJ databases">
        <title>Photobacterium sp. CAU 1568 isolated from sand of Sido Beach.</title>
        <authorList>
            <person name="Kim W."/>
        </authorList>
    </citation>
    <scope>NUCLEOTIDE SEQUENCE [LARGE SCALE GENOMIC DNA]</scope>
    <source>
        <strain evidence="5 6">CAU 1568</strain>
    </source>
</reference>
<feature type="domain" description="Type I restriction modification DNA specificity" evidence="4">
    <location>
        <begin position="51"/>
        <end position="166"/>
    </location>
</feature>
<keyword evidence="5" id="KW-0540">Nuclease</keyword>
<dbReference type="PANTHER" id="PTHR30408">
    <property type="entry name" value="TYPE-1 RESTRICTION ENZYME ECOKI SPECIFICITY PROTEIN"/>
    <property type="match status" value="1"/>
</dbReference>